<keyword evidence="1" id="KW-0472">Membrane</keyword>
<dbReference type="InterPro" id="IPR034804">
    <property type="entry name" value="SQR/QFR_C/D"/>
</dbReference>
<dbReference type="NCBIfam" id="TIGR02046">
    <property type="entry name" value="sdhC_b558_fam"/>
    <property type="match status" value="1"/>
</dbReference>
<dbReference type="Proteomes" id="UP000250831">
    <property type="component" value="Unassembled WGS sequence"/>
</dbReference>
<organism evidence="2 3">
    <name type="scientific">Sphingobacterium athyrii</name>
    <dbReference type="NCBI Taxonomy" id="2152717"/>
    <lineage>
        <taxon>Bacteria</taxon>
        <taxon>Pseudomonadati</taxon>
        <taxon>Bacteroidota</taxon>
        <taxon>Sphingobacteriia</taxon>
        <taxon>Sphingobacteriales</taxon>
        <taxon>Sphingobacteriaceae</taxon>
        <taxon>Sphingobacterium</taxon>
    </lineage>
</organism>
<dbReference type="SUPFAM" id="SSF81343">
    <property type="entry name" value="Fumarate reductase respiratory complex transmembrane subunits"/>
    <property type="match status" value="1"/>
</dbReference>
<name>A0A363P0R6_9SPHI</name>
<dbReference type="Gene3D" id="1.20.1300.10">
    <property type="entry name" value="Fumarate reductase/succinate dehydrogenase, transmembrane subunit"/>
    <property type="match status" value="1"/>
</dbReference>
<dbReference type="EMBL" id="QCXX01000001">
    <property type="protein sequence ID" value="PUV26675.1"/>
    <property type="molecule type" value="Genomic_DNA"/>
</dbReference>
<feature type="transmembrane region" description="Helical" evidence="1">
    <location>
        <begin position="61"/>
        <end position="83"/>
    </location>
</feature>
<dbReference type="InterPro" id="IPR011138">
    <property type="entry name" value="Cytochrome_b-558"/>
</dbReference>
<sequence>MKSFYNTFTSSLGRKFTMALSGLFLISFLLVHMSVNALIFYNDGGATFTIGAHFMATNPVIRTLEIVLIVGFVLHIVQGLLLWKKNRDARPIKYAYPLATPKIKWYSKSMTLLGTLLLLFLVIHTSNFWIPNRIHQFRYDEELPLYDLMLEKFSNPLEVLVYLFGCVSLFWHLLHGFTSAFTSLGISHRRYNGFIKWMGTSFSVIVPLVLFLMPLSIYFKWIN</sequence>
<keyword evidence="3" id="KW-1185">Reference proteome</keyword>
<dbReference type="AlphaFoldDB" id="A0A363P0R6"/>
<feature type="transmembrane region" description="Helical" evidence="1">
    <location>
        <begin position="159"/>
        <end position="182"/>
    </location>
</feature>
<evidence type="ECO:0000256" key="1">
    <source>
        <dbReference type="SAM" id="Phobius"/>
    </source>
</evidence>
<feature type="transmembrane region" description="Helical" evidence="1">
    <location>
        <begin position="194"/>
        <end position="219"/>
    </location>
</feature>
<dbReference type="CDD" id="cd03498">
    <property type="entry name" value="SQR_TypeB_2_TM"/>
    <property type="match status" value="1"/>
</dbReference>
<evidence type="ECO:0000313" key="2">
    <source>
        <dbReference type="EMBL" id="PUV26675.1"/>
    </source>
</evidence>
<dbReference type="OrthoDB" id="9802842at2"/>
<feature type="transmembrane region" description="Helical" evidence="1">
    <location>
        <begin position="110"/>
        <end position="130"/>
    </location>
</feature>
<gene>
    <name evidence="2" type="ORF">DCO56_05570</name>
</gene>
<keyword evidence="1" id="KW-0812">Transmembrane</keyword>
<dbReference type="GO" id="GO:0016020">
    <property type="term" value="C:membrane"/>
    <property type="evidence" value="ECO:0007669"/>
    <property type="project" value="InterPro"/>
</dbReference>
<reference evidence="2 3" key="1">
    <citation type="submission" date="2018-04" db="EMBL/GenBank/DDBJ databases">
        <title>Sphingobacterium sp. M46 Genome.</title>
        <authorList>
            <person name="Cheng J."/>
            <person name="Li Y."/>
        </authorList>
    </citation>
    <scope>NUCLEOTIDE SEQUENCE [LARGE SCALE GENOMIC DNA]</scope>
    <source>
        <strain evidence="2 3">M46</strain>
    </source>
</reference>
<comment type="caution">
    <text evidence="2">The sequence shown here is derived from an EMBL/GenBank/DDBJ whole genome shotgun (WGS) entry which is preliminary data.</text>
</comment>
<keyword evidence="1" id="KW-1133">Transmembrane helix</keyword>
<proteinExistence type="predicted"/>
<protein>
    <submittedName>
        <fullName evidence="2">Succinate dehydrogenase</fullName>
    </submittedName>
</protein>
<accession>A0A363P0R6</accession>
<dbReference type="RefSeq" id="WP_108632959.1">
    <property type="nucleotide sequence ID" value="NZ_QCXX01000001.1"/>
</dbReference>
<evidence type="ECO:0000313" key="3">
    <source>
        <dbReference type="Proteomes" id="UP000250831"/>
    </source>
</evidence>